<dbReference type="GO" id="GO:0016787">
    <property type="term" value="F:hydrolase activity"/>
    <property type="evidence" value="ECO:0007669"/>
    <property type="project" value="UniProtKB-KW"/>
</dbReference>
<dbReference type="EMBL" id="VUMT01000001">
    <property type="protein sequence ID" value="MSS62554.1"/>
    <property type="molecule type" value="Genomic_DNA"/>
</dbReference>
<feature type="signal peptide" evidence="2">
    <location>
        <begin position="1"/>
        <end position="35"/>
    </location>
</feature>
<dbReference type="InterPro" id="IPR011105">
    <property type="entry name" value="Cell_wall_hydrolase_SleB"/>
</dbReference>
<evidence type="ECO:0000256" key="1">
    <source>
        <dbReference type="SAM" id="MobiDB-lite"/>
    </source>
</evidence>
<dbReference type="AlphaFoldDB" id="A0A6L5XVA2"/>
<feature type="domain" description="Cell wall hydrolase SleB" evidence="3">
    <location>
        <begin position="142"/>
        <end position="222"/>
    </location>
</feature>
<dbReference type="Proteomes" id="UP000482209">
    <property type="component" value="Unassembled WGS sequence"/>
</dbReference>
<sequence length="251" mass="27689">MEMNYKEIVMKLRKLLVCVLTAAVLFGTTGVTTYAAEKDNTTAAIATEEESTSEDKKVSITEKKEVKEVTKSTETKVVTTTKKETTTAKTTKTTKKETVKKSTKSTTKKTIKKSTKKSPARKYTSSDLKLMSSIIFCEAGAEPYAGKVAVGIVVKNRMESKSFPSTLKGVIYQKYQFGPVRNGALKKALAKYESGKFTSSYQKSSIRAAKTALSGEKKITYKGRKLNLNKYLYFSGRVSNAKLTIGGHQFK</sequence>
<feature type="compositionally biased region" description="Basic residues" evidence="1">
    <location>
        <begin position="101"/>
        <end position="118"/>
    </location>
</feature>
<evidence type="ECO:0000259" key="3">
    <source>
        <dbReference type="Pfam" id="PF07486"/>
    </source>
</evidence>
<comment type="caution">
    <text evidence="4">The sequence shown here is derived from an EMBL/GenBank/DDBJ whole genome shotgun (WGS) entry which is preliminary data.</text>
</comment>
<keyword evidence="4" id="KW-0378">Hydrolase</keyword>
<gene>
    <name evidence="4" type="ORF">FYJ58_01420</name>
</gene>
<protein>
    <submittedName>
        <fullName evidence="4">Cell wall hydrolase</fullName>
    </submittedName>
</protein>
<keyword evidence="5" id="KW-1185">Reference proteome</keyword>
<organism evidence="4 5">
    <name type="scientific">Velocimicrobium porci</name>
    <dbReference type="NCBI Taxonomy" id="2606634"/>
    <lineage>
        <taxon>Bacteria</taxon>
        <taxon>Bacillati</taxon>
        <taxon>Bacillota</taxon>
        <taxon>Clostridia</taxon>
        <taxon>Lachnospirales</taxon>
        <taxon>Lachnospiraceae</taxon>
        <taxon>Velocimicrobium</taxon>
    </lineage>
</organism>
<name>A0A6L5XVA2_9FIRM</name>
<proteinExistence type="predicted"/>
<evidence type="ECO:0000256" key="2">
    <source>
        <dbReference type="SAM" id="SignalP"/>
    </source>
</evidence>
<dbReference type="Gene3D" id="1.10.10.2520">
    <property type="entry name" value="Cell wall hydrolase SleB, domain 1"/>
    <property type="match status" value="1"/>
</dbReference>
<evidence type="ECO:0000313" key="4">
    <source>
        <dbReference type="EMBL" id="MSS62554.1"/>
    </source>
</evidence>
<dbReference type="Pfam" id="PF07486">
    <property type="entry name" value="Hydrolase_2"/>
    <property type="match status" value="1"/>
</dbReference>
<feature type="chain" id="PRO_5027075278" evidence="2">
    <location>
        <begin position="36"/>
        <end position="251"/>
    </location>
</feature>
<keyword evidence="2" id="KW-0732">Signal</keyword>
<evidence type="ECO:0000313" key="5">
    <source>
        <dbReference type="Proteomes" id="UP000482209"/>
    </source>
</evidence>
<accession>A0A6L5XVA2</accession>
<dbReference type="InterPro" id="IPR042047">
    <property type="entry name" value="SleB_dom1"/>
</dbReference>
<feature type="region of interest" description="Disordered" evidence="1">
    <location>
        <begin position="81"/>
        <end position="118"/>
    </location>
</feature>
<reference evidence="4 5" key="1">
    <citation type="submission" date="2019-08" db="EMBL/GenBank/DDBJ databases">
        <title>In-depth cultivation of the pig gut microbiome towards novel bacterial diversity and tailored functional studies.</title>
        <authorList>
            <person name="Wylensek D."/>
            <person name="Hitch T.C.A."/>
            <person name="Clavel T."/>
        </authorList>
    </citation>
    <scope>NUCLEOTIDE SEQUENCE [LARGE SCALE GENOMIC DNA]</scope>
    <source>
        <strain evidence="4 5">WCA-693-APC-MOT-I</strain>
    </source>
</reference>